<dbReference type="Proteomes" id="UP001303046">
    <property type="component" value="Unassembled WGS sequence"/>
</dbReference>
<proteinExistence type="predicted"/>
<dbReference type="PROSITE" id="PS50092">
    <property type="entry name" value="TSP1"/>
    <property type="match status" value="1"/>
</dbReference>
<evidence type="ECO:0000313" key="2">
    <source>
        <dbReference type="Proteomes" id="UP001303046"/>
    </source>
</evidence>
<reference evidence="1 2" key="1">
    <citation type="submission" date="2023-08" db="EMBL/GenBank/DDBJ databases">
        <title>A Necator americanus chromosomal reference genome.</title>
        <authorList>
            <person name="Ilik V."/>
            <person name="Petrzelkova K.J."/>
            <person name="Pardy F."/>
            <person name="Fuh T."/>
            <person name="Niatou-Singa F.S."/>
            <person name="Gouil Q."/>
            <person name="Baker L."/>
            <person name="Ritchie M.E."/>
            <person name="Jex A.R."/>
            <person name="Gazzola D."/>
            <person name="Li H."/>
            <person name="Toshio Fujiwara R."/>
            <person name="Zhan B."/>
            <person name="Aroian R.V."/>
            <person name="Pafco B."/>
            <person name="Schwarz E.M."/>
        </authorList>
    </citation>
    <scope>NUCLEOTIDE SEQUENCE [LARGE SCALE GENOMIC DNA]</scope>
    <source>
        <strain evidence="1 2">Aroian</strain>
        <tissue evidence="1">Whole animal</tissue>
    </source>
</reference>
<dbReference type="Gene3D" id="2.20.100.10">
    <property type="entry name" value="Thrombospondin type-1 (TSP1) repeat"/>
    <property type="match status" value="1"/>
</dbReference>
<keyword evidence="2" id="KW-1185">Reference proteome</keyword>
<organism evidence="1 2">
    <name type="scientific">Necator americanus</name>
    <name type="common">Human hookworm</name>
    <dbReference type="NCBI Taxonomy" id="51031"/>
    <lineage>
        <taxon>Eukaryota</taxon>
        <taxon>Metazoa</taxon>
        <taxon>Ecdysozoa</taxon>
        <taxon>Nematoda</taxon>
        <taxon>Chromadorea</taxon>
        <taxon>Rhabditida</taxon>
        <taxon>Rhabditina</taxon>
        <taxon>Rhabditomorpha</taxon>
        <taxon>Strongyloidea</taxon>
        <taxon>Ancylostomatidae</taxon>
        <taxon>Bunostominae</taxon>
        <taxon>Necator</taxon>
    </lineage>
</organism>
<name>A0ABR1E4F9_NECAM</name>
<gene>
    <name evidence="1" type="primary">Necator_chrV.g20100</name>
    <name evidence="1" type="ORF">RB195_015308</name>
</gene>
<dbReference type="Pfam" id="PF00090">
    <property type="entry name" value="TSP_1"/>
    <property type="match status" value="1"/>
</dbReference>
<comment type="caution">
    <text evidence="1">The sequence shown here is derived from an EMBL/GenBank/DDBJ whole genome shotgun (WGS) entry which is preliminary data.</text>
</comment>
<dbReference type="SUPFAM" id="SSF82895">
    <property type="entry name" value="TSP-1 type 1 repeat"/>
    <property type="match status" value="1"/>
</dbReference>
<dbReference type="InterPro" id="IPR000884">
    <property type="entry name" value="TSP1_rpt"/>
</dbReference>
<dbReference type="EMBL" id="JAVFWL010000005">
    <property type="protein sequence ID" value="KAK6757403.1"/>
    <property type="molecule type" value="Genomic_DNA"/>
</dbReference>
<dbReference type="InterPro" id="IPR036383">
    <property type="entry name" value="TSP1_rpt_sf"/>
</dbReference>
<dbReference type="SMART" id="SM00209">
    <property type="entry name" value="TSP1"/>
    <property type="match status" value="1"/>
</dbReference>
<accession>A0ABR1E4F9</accession>
<sequence length="222" mass="23483">MFSYPPAYQLDTLCLGGTRGESAGIFYIVPLSSQIPGLAYSIGTGVQATGCTTCTLPPAAAVPCNTCQTAPPAPPITIPQSQWGEWGPFGQCTVSCGGGQHARQRLCNNGCSTCQCIGSAVDVQSCNTAPCPARCSTCQQPQYDPPTPAPCTTCGNPITLAPCPTCSYPTTPSPCLTYFMIPMGMQEERGGPKMSNKVIRFGTVWREDSEILESIEIFEYGK</sequence>
<protein>
    <recommendedName>
        <fullName evidence="3">Thrombospondin type 1 domain protein</fullName>
    </recommendedName>
</protein>
<evidence type="ECO:0008006" key="3">
    <source>
        <dbReference type="Google" id="ProtNLM"/>
    </source>
</evidence>
<evidence type="ECO:0000313" key="1">
    <source>
        <dbReference type="EMBL" id="KAK6757403.1"/>
    </source>
</evidence>